<keyword evidence="1" id="KW-0802">TPR repeat</keyword>
<feature type="repeat" description="TPR" evidence="1">
    <location>
        <begin position="409"/>
        <end position="442"/>
    </location>
</feature>
<dbReference type="Proteomes" id="UP000306102">
    <property type="component" value="Unassembled WGS sequence"/>
</dbReference>
<sequence>MEAPLRDAQWRSPVDLGHGSPSPQRPMAIFLWPLLPRLHHRRRAFSALGRKEDALLVWEQGYEYALHQSADLKQLLELEELLTIAKQNRSISCENHDMDLSESSLHASEAGLCDSSKSSETYNDHNKLSCDFELRSELSNTSEIHSEPNHRFDIHNESSDKIIRNIKFDDQSNGTCSGQPNGTDSTHPNGTYTTHLNGTHDIHNTRRDDSELCEELSDGCSKSSVIRGESNDLFEIFTNSSGKSDGSNELSDEAKKCKKFCVTRISKTKSISVDFRLSRGIAQVNEGKYAHAVSIFDQILNVDPTYPEALIGRGTAYAFQRELNAAIADFTRAIQSNPLAGEAWKRRGQARAALGESVQAIADLTKALEFEPNSADILHERGIVNFKFKDFDAAIEDLSACVKLDKDNKSAYTYLGLALSSIGEYRRAEEAHMKSIQLDPSFLEAWAHLTQVFISKYSV</sequence>
<dbReference type="EMBL" id="SDRB02012671">
    <property type="protein sequence ID" value="THF97002.1"/>
    <property type="molecule type" value="Genomic_DNA"/>
</dbReference>
<accession>A0A4S4D3X5</accession>
<dbReference type="InterPro" id="IPR019734">
    <property type="entry name" value="TPR_rpt"/>
</dbReference>
<dbReference type="PROSITE" id="PS50005">
    <property type="entry name" value="TPR"/>
    <property type="match status" value="5"/>
</dbReference>
<dbReference type="Pfam" id="PF13432">
    <property type="entry name" value="TPR_16"/>
    <property type="match status" value="1"/>
</dbReference>
<keyword evidence="4" id="KW-1185">Reference proteome</keyword>
<feature type="repeat" description="TPR" evidence="1">
    <location>
        <begin position="273"/>
        <end position="306"/>
    </location>
</feature>
<dbReference type="PANTHER" id="PTHR44749">
    <property type="entry name" value="SUPPRESSOR OF RPS4-RLD 1"/>
    <property type="match status" value="1"/>
</dbReference>
<evidence type="ECO:0000313" key="3">
    <source>
        <dbReference type="EMBL" id="THF97002.1"/>
    </source>
</evidence>
<organism evidence="3 4">
    <name type="scientific">Camellia sinensis var. sinensis</name>
    <name type="common">China tea</name>
    <dbReference type="NCBI Taxonomy" id="542762"/>
    <lineage>
        <taxon>Eukaryota</taxon>
        <taxon>Viridiplantae</taxon>
        <taxon>Streptophyta</taxon>
        <taxon>Embryophyta</taxon>
        <taxon>Tracheophyta</taxon>
        <taxon>Spermatophyta</taxon>
        <taxon>Magnoliopsida</taxon>
        <taxon>eudicotyledons</taxon>
        <taxon>Gunneridae</taxon>
        <taxon>Pentapetalae</taxon>
        <taxon>asterids</taxon>
        <taxon>Ericales</taxon>
        <taxon>Theaceae</taxon>
        <taxon>Camellia</taxon>
    </lineage>
</organism>
<dbReference type="GO" id="GO:0045892">
    <property type="term" value="P:negative regulation of DNA-templated transcription"/>
    <property type="evidence" value="ECO:0007669"/>
    <property type="project" value="InterPro"/>
</dbReference>
<feature type="repeat" description="TPR" evidence="1">
    <location>
        <begin position="307"/>
        <end position="340"/>
    </location>
</feature>
<dbReference type="InterPro" id="IPR011990">
    <property type="entry name" value="TPR-like_helical_dom_sf"/>
</dbReference>
<dbReference type="SMART" id="SM00028">
    <property type="entry name" value="TPR"/>
    <property type="match status" value="5"/>
</dbReference>
<evidence type="ECO:0000313" key="4">
    <source>
        <dbReference type="Proteomes" id="UP000306102"/>
    </source>
</evidence>
<dbReference type="STRING" id="542762.A0A4S4D3X5"/>
<dbReference type="Pfam" id="PF13181">
    <property type="entry name" value="TPR_8"/>
    <property type="match status" value="2"/>
</dbReference>
<name>A0A4S4D3X5_CAMSN</name>
<protein>
    <submittedName>
        <fullName evidence="3">Uncharacterized protein</fullName>
    </submittedName>
</protein>
<evidence type="ECO:0000256" key="1">
    <source>
        <dbReference type="PROSITE-ProRule" id="PRU00339"/>
    </source>
</evidence>
<dbReference type="PANTHER" id="PTHR44749:SF1">
    <property type="entry name" value="TETRATRICOPEPTIDE-LIKE HELICAL DOMAIN-CONTAINING PROTEIN"/>
    <property type="match status" value="1"/>
</dbReference>
<gene>
    <name evidence="3" type="ORF">TEA_006263</name>
</gene>
<feature type="repeat" description="TPR" evidence="1">
    <location>
        <begin position="341"/>
        <end position="374"/>
    </location>
</feature>
<proteinExistence type="predicted"/>
<dbReference type="InterPro" id="IPR044650">
    <property type="entry name" value="SRFR1-like"/>
</dbReference>
<dbReference type="SUPFAM" id="SSF48452">
    <property type="entry name" value="TPR-like"/>
    <property type="match status" value="1"/>
</dbReference>
<feature type="region of interest" description="Disordered" evidence="2">
    <location>
        <begin position="1"/>
        <end position="21"/>
    </location>
</feature>
<feature type="repeat" description="TPR" evidence="1">
    <location>
        <begin position="375"/>
        <end position="408"/>
    </location>
</feature>
<reference evidence="3 4" key="1">
    <citation type="journal article" date="2018" name="Proc. Natl. Acad. Sci. U.S.A.">
        <title>Draft genome sequence of Camellia sinensis var. sinensis provides insights into the evolution of the tea genome and tea quality.</title>
        <authorList>
            <person name="Wei C."/>
            <person name="Yang H."/>
            <person name="Wang S."/>
            <person name="Zhao J."/>
            <person name="Liu C."/>
            <person name="Gao L."/>
            <person name="Xia E."/>
            <person name="Lu Y."/>
            <person name="Tai Y."/>
            <person name="She G."/>
            <person name="Sun J."/>
            <person name="Cao H."/>
            <person name="Tong W."/>
            <person name="Gao Q."/>
            <person name="Li Y."/>
            <person name="Deng W."/>
            <person name="Jiang X."/>
            <person name="Wang W."/>
            <person name="Chen Q."/>
            <person name="Zhang S."/>
            <person name="Li H."/>
            <person name="Wu J."/>
            <person name="Wang P."/>
            <person name="Li P."/>
            <person name="Shi C."/>
            <person name="Zheng F."/>
            <person name="Jian J."/>
            <person name="Huang B."/>
            <person name="Shan D."/>
            <person name="Shi M."/>
            <person name="Fang C."/>
            <person name="Yue Y."/>
            <person name="Li F."/>
            <person name="Li D."/>
            <person name="Wei S."/>
            <person name="Han B."/>
            <person name="Jiang C."/>
            <person name="Yin Y."/>
            <person name="Xia T."/>
            <person name="Zhang Z."/>
            <person name="Bennetzen J.L."/>
            <person name="Zhao S."/>
            <person name="Wan X."/>
        </authorList>
    </citation>
    <scope>NUCLEOTIDE SEQUENCE [LARGE SCALE GENOMIC DNA]</scope>
    <source>
        <strain evidence="4">cv. Shuchazao</strain>
        <tissue evidence="3">Leaf</tissue>
    </source>
</reference>
<comment type="caution">
    <text evidence="3">The sequence shown here is derived from an EMBL/GenBank/DDBJ whole genome shotgun (WGS) entry which is preliminary data.</text>
</comment>
<dbReference type="AlphaFoldDB" id="A0A4S4D3X5"/>
<dbReference type="Gene3D" id="1.25.40.10">
    <property type="entry name" value="Tetratricopeptide repeat domain"/>
    <property type="match status" value="2"/>
</dbReference>
<evidence type="ECO:0000256" key="2">
    <source>
        <dbReference type="SAM" id="MobiDB-lite"/>
    </source>
</evidence>